<reference evidence="9" key="2">
    <citation type="submission" date="2025-09" db="UniProtKB">
        <authorList>
            <consortium name="Ensembl"/>
        </authorList>
    </citation>
    <scope>IDENTIFICATION</scope>
</reference>
<dbReference type="SMART" id="SM00059">
    <property type="entry name" value="FN2"/>
    <property type="match status" value="2"/>
</dbReference>
<dbReference type="PROSITE" id="PS51092">
    <property type="entry name" value="FN2_2"/>
    <property type="match status" value="1"/>
</dbReference>
<dbReference type="Gene3D" id="2.10.10.10">
    <property type="entry name" value="Fibronectin, type II, collagen-binding"/>
    <property type="match status" value="2"/>
</dbReference>
<dbReference type="SUPFAM" id="SSF57440">
    <property type="entry name" value="Kringle-like"/>
    <property type="match status" value="2"/>
</dbReference>
<name>A0A8C6ETH6_MARMA</name>
<proteinExistence type="inferred from homology"/>
<dbReference type="InterPro" id="IPR036943">
    <property type="entry name" value="FN_type2_sf"/>
</dbReference>
<dbReference type="PANTHER" id="PTHR22918">
    <property type="entry name" value="SEMINAL PLASMA PROTEIN"/>
    <property type="match status" value="1"/>
</dbReference>
<feature type="compositionally biased region" description="Gly residues" evidence="7">
    <location>
        <begin position="142"/>
        <end position="151"/>
    </location>
</feature>
<evidence type="ECO:0000313" key="10">
    <source>
        <dbReference type="Proteomes" id="UP000694407"/>
    </source>
</evidence>
<organism evidence="9 10">
    <name type="scientific">Marmota marmota marmota</name>
    <name type="common">Alpine marmot</name>
    <dbReference type="NCBI Taxonomy" id="9994"/>
    <lineage>
        <taxon>Eukaryota</taxon>
        <taxon>Metazoa</taxon>
        <taxon>Chordata</taxon>
        <taxon>Craniata</taxon>
        <taxon>Vertebrata</taxon>
        <taxon>Euteleostomi</taxon>
        <taxon>Mammalia</taxon>
        <taxon>Eutheria</taxon>
        <taxon>Euarchontoglires</taxon>
        <taxon>Glires</taxon>
        <taxon>Rodentia</taxon>
        <taxon>Sciuromorpha</taxon>
        <taxon>Sciuridae</taxon>
        <taxon>Xerinae</taxon>
        <taxon>Marmotini</taxon>
        <taxon>Marmota</taxon>
    </lineage>
</organism>
<dbReference type="Proteomes" id="UP000694407">
    <property type="component" value="Unplaced"/>
</dbReference>
<evidence type="ECO:0000256" key="4">
    <source>
        <dbReference type="ARBA" id="ARBA00022737"/>
    </source>
</evidence>
<comment type="similarity">
    <text evidence="2">Belongs to the seminal plasma protein family.</text>
</comment>
<dbReference type="GO" id="GO:0048240">
    <property type="term" value="P:sperm capacitation"/>
    <property type="evidence" value="ECO:0007669"/>
    <property type="project" value="TreeGrafter"/>
</dbReference>
<dbReference type="AlphaFoldDB" id="A0A8C6ETH6"/>
<dbReference type="InterPro" id="IPR013806">
    <property type="entry name" value="Kringle-like"/>
</dbReference>
<evidence type="ECO:0000256" key="3">
    <source>
        <dbReference type="ARBA" id="ARBA00022525"/>
    </source>
</evidence>
<sequence length="151" mass="17192">MTRCTLEVHSPGAALHSTRVLLPEIILHECAIPFIYGDIYHSCTEVHSDFDWCSLDHVFRGRWRYCTASDPPKCTFPFTFKERTFENCTKDDYVLDRSWCSLTSNYNTDRKWKQCPLCSKAVRKGGIGVFSNPQHESPLDSVGGGTPEDLP</sequence>
<dbReference type="CDD" id="cd00062">
    <property type="entry name" value="FN2"/>
    <property type="match status" value="1"/>
</dbReference>
<evidence type="ECO:0000256" key="1">
    <source>
        <dbReference type="ARBA" id="ARBA00004613"/>
    </source>
</evidence>
<dbReference type="GeneTree" id="ENSGT00940000163805"/>
<dbReference type="InterPro" id="IPR051666">
    <property type="entry name" value="SP_Capacitation_Regulator"/>
</dbReference>
<keyword evidence="5 6" id="KW-1015">Disulfide bond</keyword>
<dbReference type="GO" id="GO:0009986">
    <property type="term" value="C:cell surface"/>
    <property type="evidence" value="ECO:0007669"/>
    <property type="project" value="TreeGrafter"/>
</dbReference>
<dbReference type="PANTHER" id="PTHR22918:SF5">
    <property type="entry name" value="BINDER OF SPERM PROTEIN HOMOLOG 2"/>
    <property type="match status" value="1"/>
</dbReference>
<feature type="domain" description="Fibronectin type-II" evidence="8">
    <location>
        <begin position="69"/>
        <end position="117"/>
    </location>
</feature>
<dbReference type="FunFam" id="2.10.10.10:FF:000003">
    <property type="entry name" value="binder of sperm protein homolog 1"/>
    <property type="match status" value="1"/>
</dbReference>
<comment type="subcellular location">
    <subcellularLocation>
        <location evidence="1">Secreted</location>
    </subcellularLocation>
</comment>
<evidence type="ECO:0000259" key="8">
    <source>
        <dbReference type="PROSITE" id="PS51092"/>
    </source>
</evidence>
<accession>A0A8C6ETH6</accession>
<keyword evidence="4" id="KW-0677">Repeat</keyword>
<protein>
    <recommendedName>
        <fullName evidence="8">Fibronectin type-II domain-containing protein</fullName>
    </recommendedName>
</protein>
<dbReference type="InterPro" id="IPR000562">
    <property type="entry name" value="FN_type2_dom"/>
</dbReference>
<dbReference type="Pfam" id="PF00040">
    <property type="entry name" value="fn2"/>
    <property type="match status" value="2"/>
</dbReference>
<dbReference type="Ensembl" id="ENSMMMT00000016779.1">
    <property type="protein sequence ID" value="ENSMMMP00000014717.1"/>
    <property type="gene ID" value="ENSMMMG00000013103.1"/>
</dbReference>
<evidence type="ECO:0000256" key="7">
    <source>
        <dbReference type="SAM" id="MobiDB-lite"/>
    </source>
</evidence>
<evidence type="ECO:0000256" key="2">
    <source>
        <dbReference type="ARBA" id="ARBA00010011"/>
    </source>
</evidence>
<keyword evidence="10" id="KW-1185">Reference proteome</keyword>
<evidence type="ECO:0000256" key="6">
    <source>
        <dbReference type="PROSITE-ProRule" id="PRU00479"/>
    </source>
</evidence>
<feature type="region of interest" description="Disordered" evidence="7">
    <location>
        <begin position="129"/>
        <end position="151"/>
    </location>
</feature>
<keyword evidence="3" id="KW-0964">Secreted</keyword>
<reference evidence="9" key="1">
    <citation type="submission" date="2025-08" db="UniProtKB">
        <authorList>
            <consortium name="Ensembl"/>
        </authorList>
    </citation>
    <scope>IDENTIFICATION</scope>
</reference>
<feature type="disulfide bond" evidence="6">
    <location>
        <begin position="74"/>
        <end position="100"/>
    </location>
</feature>
<dbReference type="GO" id="GO:0005576">
    <property type="term" value="C:extracellular region"/>
    <property type="evidence" value="ECO:0007669"/>
    <property type="project" value="UniProtKB-SubCell"/>
</dbReference>
<dbReference type="GO" id="GO:0008201">
    <property type="term" value="F:heparin binding"/>
    <property type="evidence" value="ECO:0007669"/>
    <property type="project" value="TreeGrafter"/>
</dbReference>
<feature type="disulfide bond" evidence="6">
    <location>
        <begin position="88"/>
        <end position="115"/>
    </location>
</feature>
<evidence type="ECO:0000256" key="5">
    <source>
        <dbReference type="ARBA" id="ARBA00023157"/>
    </source>
</evidence>
<evidence type="ECO:0000313" key="9">
    <source>
        <dbReference type="Ensembl" id="ENSMMMP00000014717.1"/>
    </source>
</evidence>